<evidence type="ECO:0000256" key="1">
    <source>
        <dbReference type="SAM" id="Phobius"/>
    </source>
</evidence>
<reference evidence="2 3" key="1">
    <citation type="submission" date="2024-09" db="EMBL/GenBank/DDBJ databases">
        <title>Paenibacillus zeirhizospherea sp. nov., isolated from surface of the maize (Zea mays) roots in a horticulture field, Hungary.</title>
        <authorList>
            <person name="Marton D."/>
            <person name="Farkas M."/>
            <person name="Bedics A."/>
            <person name="Toth E."/>
            <person name="Tancsics A."/>
            <person name="Boka K."/>
            <person name="Marati G."/>
            <person name="Kriszt B."/>
            <person name="Cserhati M."/>
        </authorList>
    </citation>
    <scope>NUCLEOTIDE SEQUENCE [LARGE SCALE GENOMIC DNA]</scope>
    <source>
        <strain evidence="2 3">JCM 18446</strain>
    </source>
</reference>
<dbReference type="RefSeq" id="WP_375520674.1">
    <property type="nucleotide sequence ID" value="NZ_JBHIRY010000012.1"/>
</dbReference>
<gene>
    <name evidence="2" type="ORF">ACE5LO_14155</name>
</gene>
<keyword evidence="1" id="KW-1133">Transmembrane helix</keyword>
<accession>A0ABV5C200</accession>
<evidence type="ECO:0000313" key="2">
    <source>
        <dbReference type="EMBL" id="MFB5761538.1"/>
    </source>
</evidence>
<dbReference type="EMBL" id="JBHIRY010000012">
    <property type="protein sequence ID" value="MFB5761538.1"/>
    <property type="molecule type" value="Genomic_DNA"/>
</dbReference>
<feature type="transmembrane region" description="Helical" evidence="1">
    <location>
        <begin position="49"/>
        <end position="70"/>
    </location>
</feature>
<feature type="transmembrane region" description="Helical" evidence="1">
    <location>
        <begin position="9"/>
        <end position="29"/>
    </location>
</feature>
<sequence length="93" mass="11080">MNVWLRSCFFHYTVCSIFFRAMFGMLSWASGKGNVVYGMEIEDFSSDNLQFYSSLINTLYIDLIYEYYVFNRTLGYGGEQFDACHNYLYIFRN</sequence>
<organism evidence="2 3">
    <name type="scientific">Paenibacillus medicaginis</name>
    <dbReference type="NCBI Taxonomy" id="1470560"/>
    <lineage>
        <taxon>Bacteria</taxon>
        <taxon>Bacillati</taxon>
        <taxon>Bacillota</taxon>
        <taxon>Bacilli</taxon>
        <taxon>Bacillales</taxon>
        <taxon>Paenibacillaceae</taxon>
        <taxon>Paenibacillus</taxon>
    </lineage>
</organism>
<keyword evidence="3" id="KW-1185">Reference proteome</keyword>
<evidence type="ECO:0000313" key="3">
    <source>
        <dbReference type="Proteomes" id="UP001580430"/>
    </source>
</evidence>
<protein>
    <submittedName>
        <fullName evidence="2">Uncharacterized protein</fullName>
    </submittedName>
</protein>
<comment type="caution">
    <text evidence="2">The sequence shown here is derived from an EMBL/GenBank/DDBJ whole genome shotgun (WGS) entry which is preliminary data.</text>
</comment>
<keyword evidence="1" id="KW-0472">Membrane</keyword>
<name>A0ABV5C200_9BACL</name>
<proteinExistence type="predicted"/>
<dbReference type="Proteomes" id="UP001580430">
    <property type="component" value="Unassembled WGS sequence"/>
</dbReference>
<keyword evidence="1" id="KW-0812">Transmembrane</keyword>